<dbReference type="SUPFAM" id="SSF52540">
    <property type="entry name" value="P-loop containing nucleoside triphosphate hydrolases"/>
    <property type="match status" value="1"/>
</dbReference>
<evidence type="ECO:0000256" key="1">
    <source>
        <dbReference type="ARBA" id="ARBA00022737"/>
    </source>
</evidence>
<dbReference type="Pfam" id="PF24883">
    <property type="entry name" value="NPHP3_N"/>
    <property type="match status" value="1"/>
</dbReference>
<evidence type="ECO:0000259" key="2">
    <source>
        <dbReference type="Pfam" id="PF22939"/>
    </source>
</evidence>
<evidence type="ECO:0000313" key="4">
    <source>
        <dbReference type="EMBL" id="OJD10599.1"/>
    </source>
</evidence>
<gene>
    <name evidence="4" type="ORF">AJ78_08434</name>
</gene>
<keyword evidence="1" id="KW-0677">Repeat</keyword>
<dbReference type="STRING" id="1447872.A0A1J9Q2T9"/>
<dbReference type="PANTHER" id="PTHR10039:SF15">
    <property type="entry name" value="NACHT DOMAIN-CONTAINING PROTEIN"/>
    <property type="match status" value="1"/>
</dbReference>
<keyword evidence="5" id="KW-1185">Reference proteome</keyword>
<protein>
    <submittedName>
        <fullName evidence="4">Uncharacterized protein</fullName>
    </submittedName>
</protein>
<name>A0A1J9Q2T9_9EURO</name>
<dbReference type="Proteomes" id="UP000182235">
    <property type="component" value="Unassembled WGS sequence"/>
</dbReference>
<dbReference type="Gene3D" id="1.25.40.20">
    <property type="entry name" value="Ankyrin repeat-containing domain"/>
    <property type="match status" value="1"/>
</dbReference>
<dbReference type="EMBL" id="LGRN01000744">
    <property type="protein sequence ID" value="OJD10599.1"/>
    <property type="molecule type" value="Genomic_DNA"/>
</dbReference>
<dbReference type="PANTHER" id="PTHR10039">
    <property type="entry name" value="AMELOGENIN"/>
    <property type="match status" value="1"/>
</dbReference>
<evidence type="ECO:0000313" key="5">
    <source>
        <dbReference type="Proteomes" id="UP000182235"/>
    </source>
</evidence>
<dbReference type="OrthoDB" id="5416940at2759"/>
<reference evidence="4 5" key="1">
    <citation type="submission" date="2015-07" db="EMBL/GenBank/DDBJ databases">
        <title>Emmonsia species relationships and genome sequence.</title>
        <authorList>
            <consortium name="The Broad Institute Genomics Platform"/>
            <person name="Cuomo C.A."/>
            <person name="Munoz J.F."/>
            <person name="Imamovic A."/>
            <person name="Priest M.E."/>
            <person name="Young S."/>
            <person name="Clay O.K."/>
            <person name="McEwen J.G."/>
        </authorList>
    </citation>
    <scope>NUCLEOTIDE SEQUENCE [LARGE SCALE GENOMIC DNA]</scope>
    <source>
        <strain evidence="4 5">UAMH 9510</strain>
    </source>
</reference>
<dbReference type="VEuPathDB" id="FungiDB:AJ78_08434"/>
<feature type="non-terminal residue" evidence="4">
    <location>
        <position position="717"/>
    </location>
</feature>
<proteinExistence type="predicted"/>
<dbReference type="Gene3D" id="3.40.50.300">
    <property type="entry name" value="P-loop containing nucleotide triphosphate hydrolases"/>
    <property type="match status" value="1"/>
</dbReference>
<organism evidence="4 5">
    <name type="scientific">Emergomyces pasteurianus Ep9510</name>
    <dbReference type="NCBI Taxonomy" id="1447872"/>
    <lineage>
        <taxon>Eukaryota</taxon>
        <taxon>Fungi</taxon>
        <taxon>Dikarya</taxon>
        <taxon>Ascomycota</taxon>
        <taxon>Pezizomycotina</taxon>
        <taxon>Eurotiomycetes</taxon>
        <taxon>Eurotiomycetidae</taxon>
        <taxon>Onygenales</taxon>
        <taxon>Ajellomycetaceae</taxon>
        <taxon>Emergomyces</taxon>
    </lineage>
</organism>
<sequence>MAEAFGVAGSAAGIFSLGIQLTQGLLKYYGSWKGQDGEILKLWASLDNLSEIFRVLSKIIEPSATSDKKIRDTVGKSIHHVDVCVGTLKEELKKIQDPKSPKPEWKSTMRRHVRRAYYPFKEETLEKIQRAVDKACGNLNLSLQALEMFVHHHIISIPALTNIQPKYFYKTLTKENQDQQIEHILNWLSPTNFWLQQEDLSSRRQPGAGQWLLNHPRFLSWAEGKEETVWCRGAPGVGKTVLVSSVVEFLESDLPTQGLGLAFLYCDHKSRLLQTVEYFLGAIIRQIVERRLAIPEDIKTQFQENRGKGPSASSKCLPGLLKSLANECSEVYIVIDALDECIDKNGNSIWNCLLKELKHSASNLHLLCTSREIDDVSGILAESSSIDVRADDVDIQSYIQKQIHDNNTLSQLCKKDPTLKDRILETVTPKADGMFLAARLHIESLASKTNPRAVRKALNTLPTTLDGSYDEAMERIQQQPTKHLGLQALLWIVYAVRPLQLQELQHAIAVDELESDDQSVSEDHLTLPSIIINGCAGMVKIDEKSNTVRLVHTTAQEYFDRNGATHFPNAHGSISTACLKYLMLEVFAEGHCSTDTQYERRLKENALLKYAAQYLGSHVQSTTGNSFNNLILEFLLDKRKLSCAVQALYTAKGLWSSPGYSQQFPKVFKEIHYVSYFGLKDIVCLIIDTGKVDVDSKDSYGRTPLSYAASNGHEAVV</sequence>
<dbReference type="Pfam" id="PF22939">
    <property type="entry name" value="WHD_GPIID"/>
    <property type="match status" value="1"/>
</dbReference>
<evidence type="ECO:0000259" key="3">
    <source>
        <dbReference type="Pfam" id="PF24883"/>
    </source>
</evidence>
<dbReference type="InterPro" id="IPR056884">
    <property type="entry name" value="NPHP3-like_N"/>
</dbReference>
<dbReference type="InterPro" id="IPR036770">
    <property type="entry name" value="Ankyrin_rpt-contain_sf"/>
</dbReference>
<dbReference type="InterPro" id="IPR054471">
    <property type="entry name" value="GPIID_WHD"/>
</dbReference>
<feature type="domain" description="GPI inositol-deacylase winged helix" evidence="2">
    <location>
        <begin position="481"/>
        <end position="563"/>
    </location>
</feature>
<dbReference type="InterPro" id="IPR027417">
    <property type="entry name" value="P-loop_NTPase"/>
</dbReference>
<dbReference type="SUPFAM" id="SSF48403">
    <property type="entry name" value="Ankyrin repeat"/>
    <property type="match status" value="1"/>
</dbReference>
<accession>A0A1J9Q2T9</accession>
<dbReference type="AlphaFoldDB" id="A0A1J9Q2T9"/>
<feature type="domain" description="Nephrocystin 3-like N-terminal" evidence="3">
    <location>
        <begin position="207"/>
        <end position="371"/>
    </location>
</feature>
<comment type="caution">
    <text evidence="4">The sequence shown here is derived from an EMBL/GenBank/DDBJ whole genome shotgun (WGS) entry which is preliminary data.</text>
</comment>